<dbReference type="InterPro" id="IPR016162">
    <property type="entry name" value="Ald_DH_N"/>
</dbReference>
<keyword evidence="4" id="KW-0520">NAD</keyword>
<reference evidence="12 13" key="1">
    <citation type="submission" date="2016-11" db="EMBL/GenBank/DDBJ databases">
        <title>Trade-off between light-utilization and light-protection in marine flavobacteria.</title>
        <authorList>
            <person name="Kumagai Y."/>
        </authorList>
    </citation>
    <scope>NUCLEOTIDE SEQUENCE [LARGE SCALE GENOMIC DNA]</scope>
    <source>
        <strain evidence="12 13">JCM 17109</strain>
    </source>
</reference>
<keyword evidence="13" id="KW-1185">Reference proteome</keyword>
<feature type="active site" evidence="9">
    <location>
        <position position="253"/>
    </location>
</feature>
<dbReference type="FunFam" id="3.40.605.10:FF:000007">
    <property type="entry name" value="NAD/NADP-dependent betaine aldehyde dehydrogenase"/>
    <property type="match status" value="1"/>
</dbReference>
<dbReference type="InterPro" id="IPR029510">
    <property type="entry name" value="Ald_DH_CS_GLU"/>
</dbReference>
<protein>
    <recommendedName>
        <fullName evidence="8">Salicylaldehyde dehydrogenase</fullName>
        <ecNumber evidence="7">1.2.1.65</ecNumber>
    </recommendedName>
</protein>
<evidence type="ECO:0000256" key="4">
    <source>
        <dbReference type="ARBA" id="ARBA00023027"/>
    </source>
</evidence>
<evidence type="ECO:0000259" key="11">
    <source>
        <dbReference type="Pfam" id="PF00171"/>
    </source>
</evidence>
<comment type="catalytic activity">
    <reaction evidence="6">
        <text>salicylaldehyde + NAD(+) + H2O = salicylate + NADH + 2 H(+)</text>
        <dbReference type="Rhea" id="RHEA:18537"/>
        <dbReference type="ChEBI" id="CHEBI:15377"/>
        <dbReference type="ChEBI" id="CHEBI:15378"/>
        <dbReference type="ChEBI" id="CHEBI:16008"/>
        <dbReference type="ChEBI" id="CHEBI:30762"/>
        <dbReference type="ChEBI" id="CHEBI:57540"/>
        <dbReference type="ChEBI" id="CHEBI:57945"/>
        <dbReference type="EC" id="1.2.1.65"/>
    </reaction>
</comment>
<sequence>MDFSKNLNKQYINGSWVDGSDDDVIINKNPYNQEKLQEIKAASKSDVDKAYKAAKDASTSWANALPQERSKIVMKFSEVLEKNKEKIMEWLIKEAGSTTVKAAVEIQICQAIIKEAASFPTRSHGFIMHSSIPGKENRVYRRPIGVMGIISPWNFPMNLSIRSVVTAIALGNTLVLKPASQTPVTGAILIAKLFEEAGLPKGVCNVVVGKGSEIGDYFVAHETPQLISFTGSTPVGRNIGKIAGEALKKVALELGGNNVFIVMKDADVEKAVDAALFGKFMHQGQICMSINRIVVHEDIADEFVDLFVKKAKKLKAGDPSDQKVTVGPLIDTDQVERIQEDLKKSIDAGAKLVLDGKVEGTLMHPTILDHVTDDMPIAANEIFGPVAAIIRFKKEEDALKIANSKDFGLSGALHTKDIEKGVAFARKVETGMIHINDQTVNDEPNVPFGGEKGSGVGRFNGEFILEEFTRLQWVSIQHEGRDYAPFA</sequence>
<comment type="similarity">
    <text evidence="1 10">Belongs to the aldehyde dehydrogenase family.</text>
</comment>
<dbReference type="Proteomes" id="UP000239532">
    <property type="component" value="Unassembled WGS sequence"/>
</dbReference>
<dbReference type="OrthoDB" id="973733at2"/>
<dbReference type="EMBL" id="MQUC01000003">
    <property type="protein sequence ID" value="PRP66367.1"/>
    <property type="molecule type" value="Genomic_DNA"/>
</dbReference>
<comment type="caution">
    <text evidence="12">The sequence shown here is derived from an EMBL/GenBank/DDBJ whole genome shotgun (WGS) entry which is preliminary data.</text>
</comment>
<dbReference type="InterPro" id="IPR016161">
    <property type="entry name" value="Ald_DH/histidinol_DH"/>
</dbReference>
<evidence type="ECO:0000256" key="10">
    <source>
        <dbReference type="RuleBase" id="RU003345"/>
    </source>
</evidence>
<dbReference type="AlphaFoldDB" id="A0A2S9WSB6"/>
<dbReference type="Gene3D" id="3.40.605.10">
    <property type="entry name" value="Aldehyde Dehydrogenase, Chain A, domain 1"/>
    <property type="match status" value="1"/>
</dbReference>
<evidence type="ECO:0000313" key="13">
    <source>
        <dbReference type="Proteomes" id="UP000239532"/>
    </source>
</evidence>
<dbReference type="InterPro" id="IPR016163">
    <property type="entry name" value="Ald_DH_C"/>
</dbReference>
<accession>A0A2S9WSB6</accession>
<dbReference type="Pfam" id="PF00171">
    <property type="entry name" value="Aldedh"/>
    <property type="match status" value="1"/>
</dbReference>
<evidence type="ECO:0000313" key="12">
    <source>
        <dbReference type="EMBL" id="PRP66367.1"/>
    </source>
</evidence>
<proteinExistence type="inferred from homology"/>
<dbReference type="PANTHER" id="PTHR42986:SF1">
    <property type="entry name" value="BENZALDEHYDE DEHYDROGENASE YFMT"/>
    <property type="match status" value="1"/>
</dbReference>
<dbReference type="PANTHER" id="PTHR42986">
    <property type="entry name" value="BENZALDEHYDE DEHYDROGENASE YFMT"/>
    <property type="match status" value="1"/>
</dbReference>
<dbReference type="Gene3D" id="3.40.309.10">
    <property type="entry name" value="Aldehyde Dehydrogenase, Chain A, domain 2"/>
    <property type="match status" value="1"/>
</dbReference>
<dbReference type="InterPro" id="IPR015590">
    <property type="entry name" value="Aldehyde_DH_dom"/>
</dbReference>
<dbReference type="SUPFAM" id="SSF53720">
    <property type="entry name" value="ALDH-like"/>
    <property type="match status" value="1"/>
</dbReference>
<keyword evidence="3 10" id="KW-0560">Oxidoreductase</keyword>
<keyword evidence="2" id="KW-0058">Aromatic hydrocarbons catabolism</keyword>
<evidence type="ECO:0000256" key="9">
    <source>
        <dbReference type="PROSITE-ProRule" id="PRU10007"/>
    </source>
</evidence>
<dbReference type="EC" id="1.2.1.65" evidence="7"/>
<evidence type="ECO:0000256" key="1">
    <source>
        <dbReference type="ARBA" id="ARBA00009986"/>
    </source>
</evidence>
<dbReference type="PROSITE" id="PS00687">
    <property type="entry name" value="ALDEHYDE_DEHYDR_GLU"/>
    <property type="match status" value="1"/>
</dbReference>
<evidence type="ECO:0000256" key="5">
    <source>
        <dbReference type="ARBA" id="ARBA00035632"/>
    </source>
</evidence>
<evidence type="ECO:0000256" key="7">
    <source>
        <dbReference type="ARBA" id="ARBA00066992"/>
    </source>
</evidence>
<organism evidence="12 13">
    <name type="scientific">Nonlabens agnitus</name>
    <dbReference type="NCBI Taxonomy" id="870484"/>
    <lineage>
        <taxon>Bacteria</taxon>
        <taxon>Pseudomonadati</taxon>
        <taxon>Bacteroidota</taxon>
        <taxon>Flavobacteriia</taxon>
        <taxon>Flavobacteriales</taxon>
        <taxon>Flavobacteriaceae</taxon>
        <taxon>Nonlabens</taxon>
    </lineage>
</organism>
<comment type="pathway">
    <text evidence="5">Aromatic compound metabolism; naphthalene degradation.</text>
</comment>
<feature type="domain" description="Aldehyde dehydrogenase" evidence="11">
    <location>
        <begin position="16"/>
        <end position="474"/>
    </location>
</feature>
<name>A0A2S9WSB6_9FLAO</name>
<dbReference type="RefSeq" id="WP_105982205.1">
    <property type="nucleotide sequence ID" value="NZ_MQUC01000003.1"/>
</dbReference>
<evidence type="ECO:0000256" key="6">
    <source>
        <dbReference type="ARBA" id="ARBA00050596"/>
    </source>
</evidence>
<evidence type="ECO:0000256" key="2">
    <source>
        <dbReference type="ARBA" id="ARBA00022797"/>
    </source>
</evidence>
<gene>
    <name evidence="12" type="ORF">BST86_04315</name>
</gene>
<dbReference type="FunFam" id="3.40.309.10:FF:000010">
    <property type="entry name" value="Gamma-aminobutyraldehyde dehydrogenase"/>
    <property type="match status" value="1"/>
</dbReference>
<evidence type="ECO:0000256" key="3">
    <source>
        <dbReference type="ARBA" id="ARBA00023002"/>
    </source>
</evidence>
<dbReference type="GO" id="GO:0018485">
    <property type="term" value="F:salicylaldehyde dehydrogenase (NAD+) activity"/>
    <property type="evidence" value="ECO:0007669"/>
    <property type="project" value="UniProtKB-EC"/>
</dbReference>
<evidence type="ECO:0000256" key="8">
    <source>
        <dbReference type="ARBA" id="ARBA00070319"/>
    </source>
</evidence>